<dbReference type="InterPro" id="IPR039356">
    <property type="entry name" value="YfbR/HDDC2"/>
</dbReference>
<protein>
    <submittedName>
        <fullName evidence="4">HD domain-containing protein</fullName>
    </submittedName>
</protein>
<evidence type="ECO:0000313" key="5">
    <source>
        <dbReference type="Proteomes" id="UP000271031"/>
    </source>
</evidence>
<feature type="domain" description="HD" evidence="3">
    <location>
        <begin position="14"/>
        <end position="170"/>
    </location>
</feature>
<dbReference type="Pfam" id="PF13023">
    <property type="entry name" value="HD_3"/>
    <property type="match status" value="1"/>
</dbReference>
<dbReference type="OrthoDB" id="9796032at2"/>
<dbReference type="AlphaFoldDB" id="A0A3M8D5J8"/>
<evidence type="ECO:0000259" key="3">
    <source>
        <dbReference type="Pfam" id="PF13023"/>
    </source>
</evidence>
<evidence type="ECO:0000256" key="2">
    <source>
        <dbReference type="ARBA" id="ARBA00022801"/>
    </source>
</evidence>
<sequence>MERLKQQIDFLIEIDKLKHVFRQTVLIDGSRQENDAEHSWHLAMLAMILHEHANEPGLDLHKIIKMVLIHDLVEIDAGDTFIYDEKGNLDKAEREQAAADRIFAILPADQAAELRALWDEFEQRETAEARFAAVIDRLQPLIHNYVTEGTSWKKNNVTADKVIARNRFIRDVSEPLGIYVEELIADSVKKGYLRSC</sequence>
<keyword evidence="2" id="KW-0378">Hydrolase</keyword>
<evidence type="ECO:0000256" key="1">
    <source>
        <dbReference type="ARBA" id="ARBA00022723"/>
    </source>
</evidence>
<accession>A0A3M8D5J8</accession>
<dbReference type="PANTHER" id="PTHR11845:SF13">
    <property type="entry name" value="5'-DEOXYNUCLEOTIDASE HDDC2"/>
    <property type="match status" value="1"/>
</dbReference>
<proteinExistence type="predicted"/>
<dbReference type="PANTHER" id="PTHR11845">
    <property type="entry name" value="5'-DEOXYNUCLEOTIDASE HDDC2"/>
    <property type="match status" value="1"/>
</dbReference>
<keyword evidence="5" id="KW-1185">Reference proteome</keyword>
<name>A0A3M8D5J8_9BACL</name>
<dbReference type="InterPro" id="IPR006674">
    <property type="entry name" value="HD_domain"/>
</dbReference>
<dbReference type="SUPFAM" id="SSF109604">
    <property type="entry name" value="HD-domain/PDEase-like"/>
    <property type="match status" value="1"/>
</dbReference>
<dbReference type="Gene3D" id="1.10.3210.10">
    <property type="entry name" value="Hypothetical protein af1432"/>
    <property type="match status" value="1"/>
</dbReference>
<evidence type="ECO:0000313" key="4">
    <source>
        <dbReference type="EMBL" id="RNB82707.1"/>
    </source>
</evidence>
<dbReference type="GO" id="GO:0002953">
    <property type="term" value="F:5'-deoxynucleotidase activity"/>
    <property type="evidence" value="ECO:0007669"/>
    <property type="project" value="InterPro"/>
</dbReference>
<dbReference type="Proteomes" id="UP000271031">
    <property type="component" value="Unassembled WGS sequence"/>
</dbReference>
<organism evidence="4 5">
    <name type="scientific">Brevibacillus fluminis</name>
    <dbReference type="NCBI Taxonomy" id="511487"/>
    <lineage>
        <taxon>Bacteria</taxon>
        <taxon>Bacillati</taxon>
        <taxon>Bacillota</taxon>
        <taxon>Bacilli</taxon>
        <taxon>Bacillales</taxon>
        <taxon>Paenibacillaceae</taxon>
        <taxon>Brevibacillus</taxon>
    </lineage>
</organism>
<dbReference type="EMBL" id="RHHQ01000019">
    <property type="protein sequence ID" value="RNB82707.1"/>
    <property type="molecule type" value="Genomic_DNA"/>
</dbReference>
<reference evidence="4 5" key="1">
    <citation type="submission" date="2018-10" db="EMBL/GenBank/DDBJ databases">
        <title>Phylogenomics of Brevibacillus.</title>
        <authorList>
            <person name="Dunlap C."/>
        </authorList>
    </citation>
    <scope>NUCLEOTIDE SEQUENCE [LARGE SCALE GENOMIC DNA]</scope>
    <source>
        <strain evidence="4 5">JCM 15716</strain>
    </source>
</reference>
<comment type="caution">
    <text evidence="4">The sequence shown here is derived from an EMBL/GenBank/DDBJ whole genome shotgun (WGS) entry which is preliminary data.</text>
</comment>
<dbReference type="GO" id="GO:0005737">
    <property type="term" value="C:cytoplasm"/>
    <property type="evidence" value="ECO:0007669"/>
    <property type="project" value="TreeGrafter"/>
</dbReference>
<dbReference type="RefSeq" id="WP_122920204.1">
    <property type="nucleotide sequence ID" value="NZ_RHHQ01000019.1"/>
</dbReference>
<gene>
    <name evidence="4" type="ORF">EDM56_22635</name>
</gene>
<keyword evidence="1" id="KW-0479">Metal-binding</keyword>
<dbReference type="GO" id="GO:0046872">
    <property type="term" value="F:metal ion binding"/>
    <property type="evidence" value="ECO:0007669"/>
    <property type="project" value="UniProtKB-KW"/>
</dbReference>